<sequence length="79" mass="8730">MNTLHQINEKARSVLRDALGPVDYARYQQQFSLGSGDYTAERQKAEQPDIETISKRVEELKAAGLLVPPPNARLLAGPP</sequence>
<evidence type="ECO:0000313" key="2">
    <source>
        <dbReference type="Proteomes" id="UP000590740"/>
    </source>
</evidence>
<name>A0A7W7YCJ7_9BACT</name>
<protein>
    <submittedName>
        <fullName evidence="1">Uncharacterized protein</fullName>
    </submittedName>
</protein>
<dbReference type="EMBL" id="JACHIG010000007">
    <property type="protein sequence ID" value="MBB5033712.1"/>
    <property type="molecule type" value="Genomic_DNA"/>
</dbReference>
<evidence type="ECO:0000313" key="1">
    <source>
        <dbReference type="EMBL" id="MBB5033712.1"/>
    </source>
</evidence>
<dbReference type="AlphaFoldDB" id="A0A7W7YCJ7"/>
<comment type="caution">
    <text evidence="1">The sequence shown here is derived from an EMBL/GenBank/DDBJ whole genome shotgun (WGS) entry which is preliminary data.</text>
</comment>
<dbReference type="Proteomes" id="UP000590740">
    <property type="component" value="Unassembled WGS sequence"/>
</dbReference>
<reference evidence="1 2" key="1">
    <citation type="submission" date="2020-08" db="EMBL/GenBank/DDBJ databases">
        <title>Genomic Encyclopedia of Type Strains, Phase IV (KMG-IV): sequencing the most valuable type-strain genomes for metagenomic binning, comparative biology and taxonomic classification.</title>
        <authorList>
            <person name="Goeker M."/>
        </authorList>
    </citation>
    <scope>NUCLEOTIDE SEQUENCE [LARGE SCALE GENOMIC DNA]</scope>
    <source>
        <strain evidence="1 2">DSM 12252</strain>
    </source>
</reference>
<dbReference type="RefSeq" id="WP_184341286.1">
    <property type="nucleotide sequence ID" value="NZ_JACHIG010000007.1"/>
</dbReference>
<gene>
    <name evidence="1" type="ORF">HNQ65_003302</name>
</gene>
<organism evidence="1 2">
    <name type="scientific">Prosthecobacter vanneervenii</name>
    <dbReference type="NCBI Taxonomy" id="48466"/>
    <lineage>
        <taxon>Bacteria</taxon>
        <taxon>Pseudomonadati</taxon>
        <taxon>Verrucomicrobiota</taxon>
        <taxon>Verrucomicrobiia</taxon>
        <taxon>Verrucomicrobiales</taxon>
        <taxon>Verrucomicrobiaceae</taxon>
        <taxon>Prosthecobacter</taxon>
    </lineage>
</organism>
<proteinExistence type="predicted"/>
<accession>A0A7W7YCJ7</accession>
<keyword evidence="2" id="KW-1185">Reference proteome</keyword>